<dbReference type="Proteomes" id="UP000321058">
    <property type="component" value="Unassembled WGS sequence"/>
</dbReference>
<dbReference type="RefSeq" id="WP_147154877.1">
    <property type="nucleotide sequence ID" value="NZ_BKAJ01000132.1"/>
</dbReference>
<gene>
    <name evidence="1" type="ORF">RSO01_66670</name>
</gene>
<accession>A0A512NKM8</accession>
<organism evidence="1 2">
    <name type="scientific">Reyranella soli</name>
    <dbReference type="NCBI Taxonomy" id="1230389"/>
    <lineage>
        <taxon>Bacteria</taxon>
        <taxon>Pseudomonadati</taxon>
        <taxon>Pseudomonadota</taxon>
        <taxon>Alphaproteobacteria</taxon>
        <taxon>Hyphomicrobiales</taxon>
        <taxon>Reyranellaceae</taxon>
        <taxon>Reyranella</taxon>
    </lineage>
</organism>
<proteinExistence type="predicted"/>
<dbReference type="EMBL" id="BKAJ01000132">
    <property type="protein sequence ID" value="GEP59501.1"/>
    <property type="molecule type" value="Genomic_DNA"/>
</dbReference>
<protein>
    <submittedName>
        <fullName evidence="1">Uncharacterized protein</fullName>
    </submittedName>
</protein>
<comment type="caution">
    <text evidence="1">The sequence shown here is derived from an EMBL/GenBank/DDBJ whole genome shotgun (WGS) entry which is preliminary data.</text>
</comment>
<evidence type="ECO:0000313" key="1">
    <source>
        <dbReference type="EMBL" id="GEP59501.1"/>
    </source>
</evidence>
<reference evidence="1 2" key="1">
    <citation type="submission" date="2019-07" db="EMBL/GenBank/DDBJ databases">
        <title>Whole genome shotgun sequence of Reyranella soli NBRC 108950.</title>
        <authorList>
            <person name="Hosoyama A."/>
            <person name="Uohara A."/>
            <person name="Ohji S."/>
            <person name="Ichikawa N."/>
        </authorList>
    </citation>
    <scope>NUCLEOTIDE SEQUENCE [LARGE SCALE GENOMIC DNA]</scope>
    <source>
        <strain evidence="1 2">NBRC 108950</strain>
    </source>
</reference>
<evidence type="ECO:0000313" key="2">
    <source>
        <dbReference type="Proteomes" id="UP000321058"/>
    </source>
</evidence>
<sequence length="239" mass="25476">MPDTLIVPASDVEIPASPITERTVVLSCPSGKAFAAYKAAEAALNSCRVDGAEYDALAEAYNQAQEEFLNKRDGTTLGAAIKLRLIADVENLDGYLAESPNLLWPRMVKRLIADLSQAAGMPETLSAAASTSADPAELLWQLDRQASAAYYNAGEAGLGPEMERQSTVSAALERALAAHPTTTHLGILRKLELFAEIEGQEVPARKPDELSLGEQIIASLISDLRALLGIPNVTTDYPS</sequence>
<name>A0A512NKM8_9HYPH</name>
<dbReference type="AlphaFoldDB" id="A0A512NKM8"/>
<keyword evidence="2" id="KW-1185">Reference proteome</keyword>